<dbReference type="EMBL" id="JBHUMM010000007">
    <property type="protein sequence ID" value="MFD2670961.1"/>
    <property type="molecule type" value="Genomic_DNA"/>
</dbReference>
<dbReference type="Proteomes" id="UP001597497">
    <property type="component" value="Unassembled WGS sequence"/>
</dbReference>
<gene>
    <name evidence="1" type="ORF">ACFSUC_04975</name>
</gene>
<evidence type="ECO:0008006" key="3">
    <source>
        <dbReference type="Google" id="ProtNLM"/>
    </source>
</evidence>
<evidence type="ECO:0000313" key="1">
    <source>
        <dbReference type="EMBL" id="MFD2670961.1"/>
    </source>
</evidence>
<proteinExistence type="predicted"/>
<evidence type="ECO:0000313" key="2">
    <source>
        <dbReference type="Proteomes" id="UP001597497"/>
    </source>
</evidence>
<comment type="caution">
    <text evidence="1">The sequence shown here is derived from an EMBL/GenBank/DDBJ whole genome shotgun (WGS) entry which is preliminary data.</text>
</comment>
<dbReference type="RefSeq" id="WP_379928383.1">
    <property type="nucleotide sequence ID" value="NZ_JBHUMM010000007.1"/>
</dbReference>
<accession>A0ABW5R888</accession>
<dbReference type="PROSITE" id="PS51257">
    <property type="entry name" value="PROKAR_LIPOPROTEIN"/>
    <property type="match status" value="1"/>
</dbReference>
<keyword evidence="2" id="KW-1185">Reference proteome</keyword>
<protein>
    <recommendedName>
        <fullName evidence="3">Lipoprotein</fullName>
    </recommendedName>
</protein>
<organism evidence="1 2">
    <name type="scientific">Marinicrinis sediminis</name>
    <dbReference type="NCBI Taxonomy" id="1652465"/>
    <lineage>
        <taxon>Bacteria</taxon>
        <taxon>Bacillati</taxon>
        <taxon>Bacillota</taxon>
        <taxon>Bacilli</taxon>
        <taxon>Bacillales</taxon>
        <taxon>Paenibacillaceae</taxon>
    </lineage>
</organism>
<reference evidence="2" key="1">
    <citation type="journal article" date="2019" name="Int. J. Syst. Evol. Microbiol.">
        <title>The Global Catalogue of Microorganisms (GCM) 10K type strain sequencing project: providing services to taxonomists for standard genome sequencing and annotation.</title>
        <authorList>
            <consortium name="The Broad Institute Genomics Platform"/>
            <consortium name="The Broad Institute Genome Sequencing Center for Infectious Disease"/>
            <person name="Wu L."/>
            <person name="Ma J."/>
        </authorList>
    </citation>
    <scope>NUCLEOTIDE SEQUENCE [LARGE SCALE GENOMIC DNA]</scope>
    <source>
        <strain evidence="2">KCTC 33676</strain>
    </source>
</reference>
<sequence length="283" mass="32640">MSGKVYLIITLLMIILVGCGQEMNNDPGQEERIPNDIQQGNLSTVEEISSQKEYLNLSTLQVQWYADEDPEQLDISYRLSDILQLKIKTTNEEWDLDLPELAYPEDVQVIQLEEGQSALSIKLNYYEPEATIQNPVDERWAYLILRSQNNRFMTLLNTMTDQSHTENNFKISFTSPDHFNILDHSTNFTVDFKSDLYSENPNLSLFKPSNWFTQVNLTTSQTGNAEISCTKMIPGLNKESPLGFFKYNYIWINDAFVLTKESFFTSPGVFMENPTIVKETSYE</sequence>
<name>A0ABW5R888_9BACL</name>